<evidence type="ECO:0000256" key="8">
    <source>
        <dbReference type="ARBA" id="ARBA00023136"/>
    </source>
</evidence>
<proteinExistence type="inferred from homology"/>
<dbReference type="GeneID" id="94553395"/>
<dbReference type="Pfam" id="PF00482">
    <property type="entry name" value="T2SSF"/>
    <property type="match status" value="2"/>
</dbReference>
<dbReference type="EMBL" id="CP049889">
    <property type="protein sequence ID" value="QIK52137.1"/>
    <property type="molecule type" value="Genomic_DNA"/>
</dbReference>
<dbReference type="InterPro" id="IPR018076">
    <property type="entry name" value="T2SS_GspF_dom"/>
</dbReference>
<accession>A0A6G7WIU5</accession>
<evidence type="ECO:0000256" key="1">
    <source>
        <dbReference type="ARBA" id="ARBA00004429"/>
    </source>
</evidence>
<keyword evidence="4" id="KW-1003">Cell membrane</keyword>
<dbReference type="FunFam" id="1.20.81.30:FF:000001">
    <property type="entry name" value="Type II secretion system protein F"/>
    <property type="match status" value="2"/>
</dbReference>
<protein>
    <submittedName>
        <fullName evidence="12">Type II secretion system F family protein</fullName>
    </submittedName>
</protein>
<evidence type="ECO:0000256" key="3">
    <source>
        <dbReference type="ARBA" id="ARBA00022448"/>
    </source>
</evidence>
<keyword evidence="8 10" id="KW-0472">Membrane</keyword>
<dbReference type="Gene3D" id="1.20.81.30">
    <property type="entry name" value="Type II secretion system (T2SS), domain F"/>
    <property type="match status" value="2"/>
</dbReference>
<organism evidence="12 13">
    <name type="scientific">Jeotgalibaca porci</name>
    <dbReference type="NCBI Taxonomy" id="1868793"/>
    <lineage>
        <taxon>Bacteria</taxon>
        <taxon>Bacillati</taxon>
        <taxon>Bacillota</taxon>
        <taxon>Bacilli</taxon>
        <taxon>Lactobacillales</taxon>
        <taxon>Carnobacteriaceae</taxon>
        <taxon>Jeotgalibaca</taxon>
    </lineage>
</organism>
<feature type="transmembrane region" description="Helical" evidence="10">
    <location>
        <begin position="220"/>
        <end position="239"/>
    </location>
</feature>
<keyword evidence="13" id="KW-1185">Reference proteome</keyword>
<evidence type="ECO:0000256" key="4">
    <source>
        <dbReference type="ARBA" id="ARBA00022475"/>
    </source>
</evidence>
<dbReference type="InterPro" id="IPR003004">
    <property type="entry name" value="GspF/PilC"/>
</dbReference>
<feature type="transmembrane region" description="Helical" evidence="10">
    <location>
        <begin position="168"/>
        <end position="192"/>
    </location>
</feature>
<evidence type="ECO:0000313" key="13">
    <source>
        <dbReference type="Proteomes" id="UP000501830"/>
    </source>
</evidence>
<keyword evidence="5" id="KW-0997">Cell inner membrane</keyword>
<dbReference type="RefSeq" id="WP_166063200.1">
    <property type="nucleotide sequence ID" value="NZ_CP049889.1"/>
</dbReference>
<dbReference type="PRINTS" id="PR00812">
    <property type="entry name" value="BCTERIALGSPF"/>
</dbReference>
<evidence type="ECO:0000256" key="9">
    <source>
        <dbReference type="RuleBase" id="RU003923"/>
    </source>
</evidence>
<evidence type="ECO:0000256" key="7">
    <source>
        <dbReference type="ARBA" id="ARBA00022989"/>
    </source>
</evidence>
<dbReference type="InterPro" id="IPR001992">
    <property type="entry name" value="T2SS_GspF/T4SS_PilC_CS"/>
</dbReference>
<feature type="transmembrane region" description="Helical" evidence="10">
    <location>
        <begin position="373"/>
        <end position="397"/>
    </location>
</feature>
<evidence type="ECO:0000256" key="2">
    <source>
        <dbReference type="ARBA" id="ARBA00005745"/>
    </source>
</evidence>
<reference evidence="12 13" key="1">
    <citation type="journal article" date="2017" name="Int. J. Syst. Evol. Microbiol.">
        <title>Jeotgalibaca porci sp. nov. and Jeotgalibaca arthritidis sp. nov., isolated from pigs, and emended description of the genus Jeotgalibaca.</title>
        <authorList>
            <person name="Zamora L."/>
            <person name="Perez-Sancho M."/>
            <person name="Dominguez L."/>
            <person name="Fernandez-Garayzabal J.F."/>
            <person name="Vela A.I."/>
        </authorList>
    </citation>
    <scope>NUCLEOTIDE SEQUENCE [LARGE SCALE GENOMIC DNA]</scope>
    <source>
        <strain evidence="12 13">CCUG 69148</strain>
    </source>
</reference>
<comment type="subcellular location">
    <subcellularLocation>
        <location evidence="1">Cell inner membrane</location>
        <topology evidence="1">Multi-pass membrane protein</topology>
    </subcellularLocation>
    <subcellularLocation>
        <location evidence="9">Cell membrane</location>
        <topology evidence="9">Multi-pass membrane protein</topology>
    </subcellularLocation>
</comment>
<keyword evidence="6 9" id="KW-0812">Transmembrane</keyword>
<keyword evidence="3 9" id="KW-0813">Transport</keyword>
<sequence length="400" mass="44893">MAVFSYQAKTKDGKKLKGKIESVTKRDAMEELRSMDLVVFKVEPMNALLNKDITLRKTLKEKEFIIFLRQFATLLNAGILLVDSVELLAKQTTDPVLMVALETLASDVQNGEALSVAMTKQPKVFPDLLVHMTHSAEVSGRLEEVMDQMASYYEKQYRIKKKVETAMTYPLVVGTLAIGITIFLLVFIVPIFSDMFASMGGELPAITKLVLNLSNFFKDFWILMVLVVLLFILASQRLLKQERYAYSKDVFVLRFPLIGLFMQKTLLARMTQTLSSLLNSSVPILDAIDVTSQVVGNRVVSKVLKAARKDVEQGESLAKAMDGHWFFPPLITQMIQVGESSGELDTMLKKVADIYDQELEEASDKLQSLIEPIMIVTLAVFVGFIVMAIVVPMFGMFETF</sequence>
<evidence type="ECO:0000256" key="5">
    <source>
        <dbReference type="ARBA" id="ARBA00022519"/>
    </source>
</evidence>
<gene>
    <name evidence="12" type="ORF">G7058_08880</name>
</gene>
<dbReference type="AlphaFoldDB" id="A0A6G7WIU5"/>
<dbReference type="Proteomes" id="UP000501830">
    <property type="component" value="Chromosome"/>
</dbReference>
<evidence type="ECO:0000259" key="11">
    <source>
        <dbReference type="Pfam" id="PF00482"/>
    </source>
</evidence>
<dbReference type="PANTHER" id="PTHR30012">
    <property type="entry name" value="GENERAL SECRETION PATHWAY PROTEIN"/>
    <property type="match status" value="1"/>
</dbReference>
<keyword evidence="7 10" id="KW-1133">Transmembrane helix</keyword>
<dbReference type="GO" id="GO:0009306">
    <property type="term" value="P:protein secretion"/>
    <property type="evidence" value="ECO:0007669"/>
    <property type="project" value="InterPro"/>
</dbReference>
<feature type="domain" description="Type II secretion system protein GspF" evidence="11">
    <location>
        <begin position="271"/>
        <end position="392"/>
    </location>
</feature>
<evidence type="ECO:0000256" key="10">
    <source>
        <dbReference type="SAM" id="Phobius"/>
    </source>
</evidence>
<dbReference type="PANTHER" id="PTHR30012:SF0">
    <property type="entry name" value="TYPE II SECRETION SYSTEM PROTEIN F-RELATED"/>
    <property type="match status" value="1"/>
</dbReference>
<evidence type="ECO:0000256" key="6">
    <source>
        <dbReference type="ARBA" id="ARBA00022692"/>
    </source>
</evidence>
<comment type="similarity">
    <text evidence="2 9">Belongs to the GSP F family.</text>
</comment>
<dbReference type="KEGG" id="jpo:G7058_08880"/>
<feature type="domain" description="Type II secretion system protein GspF" evidence="11">
    <location>
        <begin position="67"/>
        <end position="190"/>
    </location>
</feature>
<dbReference type="GO" id="GO:0005886">
    <property type="term" value="C:plasma membrane"/>
    <property type="evidence" value="ECO:0007669"/>
    <property type="project" value="UniProtKB-SubCell"/>
</dbReference>
<evidence type="ECO:0000313" key="12">
    <source>
        <dbReference type="EMBL" id="QIK52137.1"/>
    </source>
</evidence>
<name>A0A6G7WIU5_9LACT</name>
<dbReference type="PROSITE" id="PS00874">
    <property type="entry name" value="T2SP_F"/>
    <property type="match status" value="1"/>
</dbReference>
<dbReference type="InterPro" id="IPR042094">
    <property type="entry name" value="T2SS_GspF_sf"/>
</dbReference>